<dbReference type="Proteomes" id="UP000010808">
    <property type="component" value="Chromosome"/>
</dbReference>
<dbReference type="PATRIC" id="fig|1121451.3.peg.682"/>
<dbReference type="SUPFAM" id="SSF52172">
    <property type="entry name" value="CheY-like"/>
    <property type="match status" value="1"/>
</dbReference>
<evidence type="ECO:0000259" key="3">
    <source>
        <dbReference type="PROSITE" id="PS50110"/>
    </source>
</evidence>
<dbReference type="PANTHER" id="PTHR44591">
    <property type="entry name" value="STRESS RESPONSE REGULATOR PROTEIN 1"/>
    <property type="match status" value="1"/>
</dbReference>
<proteinExistence type="predicted"/>
<gene>
    <name evidence="4" type="ORF">DESAM_20415</name>
</gene>
<dbReference type="GO" id="GO:0000160">
    <property type="term" value="P:phosphorelay signal transduction system"/>
    <property type="evidence" value="ECO:0007669"/>
    <property type="project" value="InterPro"/>
</dbReference>
<keyword evidence="5" id="KW-1185">Reference proteome</keyword>
<feature type="modified residue" description="4-aspartylphosphate" evidence="2">
    <location>
        <position position="59"/>
    </location>
</feature>
<dbReference type="HOGENOM" id="CLU_000445_43_7_7"/>
<dbReference type="eggNOG" id="COG3706">
    <property type="taxonomic scope" value="Bacteria"/>
</dbReference>
<organism evidence="4 5">
    <name type="scientific">Maridesulfovibrio hydrothermalis AM13 = DSM 14728</name>
    <dbReference type="NCBI Taxonomy" id="1121451"/>
    <lineage>
        <taxon>Bacteria</taxon>
        <taxon>Pseudomonadati</taxon>
        <taxon>Thermodesulfobacteriota</taxon>
        <taxon>Desulfovibrionia</taxon>
        <taxon>Desulfovibrionales</taxon>
        <taxon>Desulfovibrionaceae</taxon>
        <taxon>Maridesulfovibrio</taxon>
    </lineage>
</organism>
<dbReference type="SMART" id="SM00448">
    <property type="entry name" value="REC"/>
    <property type="match status" value="1"/>
</dbReference>
<evidence type="ECO:0000256" key="1">
    <source>
        <dbReference type="ARBA" id="ARBA00022553"/>
    </source>
</evidence>
<accession>L0R902</accession>
<dbReference type="InterPro" id="IPR001789">
    <property type="entry name" value="Sig_transdc_resp-reg_receiver"/>
</dbReference>
<evidence type="ECO:0000313" key="4">
    <source>
        <dbReference type="EMBL" id="CCO22702.1"/>
    </source>
</evidence>
<dbReference type="PROSITE" id="PS50110">
    <property type="entry name" value="RESPONSE_REGULATORY"/>
    <property type="match status" value="1"/>
</dbReference>
<dbReference type="PANTHER" id="PTHR44591:SF3">
    <property type="entry name" value="RESPONSE REGULATORY DOMAIN-CONTAINING PROTEIN"/>
    <property type="match status" value="1"/>
</dbReference>
<dbReference type="InterPro" id="IPR001932">
    <property type="entry name" value="PPM-type_phosphatase-like_dom"/>
</dbReference>
<name>L0R902_9BACT</name>
<evidence type="ECO:0000256" key="2">
    <source>
        <dbReference type="PROSITE-ProRule" id="PRU00169"/>
    </source>
</evidence>
<dbReference type="KEGG" id="dhy:DESAM_20415"/>
<dbReference type="Gene3D" id="3.60.40.10">
    <property type="entry name" value="PPM-type phosphatase domain"/>
    <property type="match status" value="1"/>
</dbReference>
<dbReference type="OrthoDB" id="20101at2"/>
<protein>
    <submittedName>
        <fullName evidence="4">Response regulator receiver protein</fullName>
    </submittedName>
</protein>
<dbReference type="Pfam" id="PF07228">
    <property type="entry name" value="SpoIIE"/>
    <property type="match status" value="1"/>
</dbReference>
<dbReference type="InterPro" id="IPR050595">
    <property type="entry name" value="Bact_response_regulator"/>
</dbReference>
<dbReference type="InterPro" id="IPR011006">
    <property type="entry name" value="CheY-like_superfamily"/>
</dbReference>
<dbReference type="STRING" id="1121451.DESAM_20415"/>
<dbReference type="Pfam" id="PF00072">
    <property type="entry name" value="Response_reg"/>
    <property type="match status" value="1"/>
</dbReference>
<evidence type="ECO:0000313" key="5">
    <source>
        <dbReference type="Proteomes" id="UP000010808"/>
    </source>
</evidence>
<sequence length="366" mass="40628">MSIRPNYIPKILIIDDEPFNLEFLEIVLRQKGYNILTATNGRDGRNLAEKELPDLILLDIMMPGENGFECATVLRLSPETSEIPIIFLTALDDAKNTTKGYDAGAVDFIIKPFEYKDVIHSIRLHLKISESEKQLLRSGSTDILTSPAPNRSSDILLEKGARSTYPDEPVQSGSFIYEMVILSNKSEAHLLLNFSPPVADHEIHQKVQIMLAENTGPLFTTSETLRNVGFKLKSIIGDQSKIFGAFASIDRETDKLTVANAGDHALIFQKQRREPTLIERQSADLGTLGRGIMPCATYEMKKGDRLFMFSRGMLASFNSRFEAISELKEACELSAGVDIDTACQAAAEMLQRNNEKLDGILVAIEG</sequence>
<reference evidence="4 5" key="1">
    <citation type="submission" date="2012-10" db="EMBL/GenBank/DDBJ databases">
        <authorList>
            <person name="Genoscope - CEA"/>
        </authorList>
    </citation>
    <scope>NUCLEOTIDE SEQUENCE [LARGE SCALE GENOMIC DNA]</scope>
    <source>
        <strain evidence="5">AM13 / DSM 14728</strain>
    </source>
</reference>
<dbReference type="InterPro" id="IPR036457">
    <property type="entry name" value="PPM-type-like_dom_sf"/>
</dbReference>
<feature type="domain" description="Response regulatory" evidence="3">
    <location>
        <begin position="10"/>
        <end position="126"/>
    </location>
</feature>
<dbReference type="AlphaFoldDB" id="L0R902"/>
<dbReference type="EMBL" id="FO203522">
    <property type="protein sequence ID" value="CCO22702.1"/>
    <property type="molecule type" value="Genomic_DNA"/>
</dbReference>
<keyword evidence="1 2" id="KW-0597">Phosphoprotein</keyword>
<dbReference type="Gene3D" id="3.40.50.2300">
    <property type="match status" value="1"/>
</dbReference>
<dbReference type="RefSeq" id="WP_015335310.1">
    <property type="nucleotide sequence ID" value="NC_020055.1"/>
</dbReference>